<name>A0ABZ0KDS7_STRC4</name>
<dbReference type="NCBIfam" id="NF041196">
    <property type="entry name" value="ScbR_bind_reg"/>
    <property type="match status" value="1"/>
</dbReference>
<proteinExistence type="predicted"/>
<evidence type="ECO:0000256" key="1">
    <source>
        <dbReference type="ARBA" id="ARBA00023015"/>
    </source>
</evidence>
<dbReference type="InterPro" id="IPR047923">
    <property type="entry name" value="ArpA-like"/>
</dbReference>
<dbReference type="SUPFAM" id="SSF48498">
    <property type="entry name" value="Tetracyclin repressor-like, C-terminal domain"/>
    <property type="match status" value="1"/>
</dbReference>
<evidence type="ECO:0000313" key="8">
    <source>
        <dbReference type="Proteomes" id="UP001305002"/>
    </source>
</evidence>
<dbReference type="PANTHER" id="PTHR30055:SF234">
    <property type="entry name" value="HTH-TYPE TRANSCRIPTIONAL REGULATOR BETI"/>
    <property type="match status" value="1"/>
</dbReference>
<reference evidence="7 8" key="2">
    <citation type="journal article" date="2024" name="Microb. Biotechnol.">
        <title>The involvement of multiple ABC transporters in daunorubicin efflux in Streptomyces coeruleorubidus.</title>
        <authorList>
            <person name="Dong J."/>
            <person name="Ning J."/>
            <person name="Tian Y."/>
            <person name="Li H."/>
            <person name="Chen H."/>
            <person name="Guan W."/>
        </authorList>
    </citation>
    <scope>NUCLEOTIDE SEQUENCE [LARGE SCALE GENOMIC DNA]</scope>
    <source>
        <strain evidence="7 8">CICC 11043</strain>
    </source>
</reference>
<dbReference type="InterPro" id="IPR050109">
    <property type="entry name" value="HTH-type_TetR-like_transc_reg"/>
</dbReference>
<dbReference type="RefSeq" id="WP_317926240.1">
    <property type="nucleotide sequence ID" value="NZ_CP137524.1"/>
</dbReference>
<dbReference type="Pfam" id="PF00440">
    <property type="entry name" value="TetR_N"/>
    <property type="match status" value="1"/>
</dbReference>
<feature type="region of interest" description="Disordered" evidence="5">
    <location>
        <begin position="197"/>
        <end position="273"/>
    </location>
</feature>
<evidence type="ECO:0000256" key="3">
    <source>
        <dbReference type="ARBA" id="ARBA00023163"/>
    </source>
</evidence>
<organism evidence="7 8">
    <name type="scientific">Streptomyces coeruleorubidus</name>
    <dbReference type="NCBI Taxonomy" id="116188"/>
    <lineage>
        <taxon>Bacteria</taxon>
        <taxon>Bacillati</taxon>
        <taxon>Actinomycetota</taxon>
        <taxon>Actinomycetes</taxon>
        <taxon>Kitasatosporales</taxon>
        <taxon>Streptomycetaceae</taxon>
        <taxon>Streptomyces</taxon>
    </lineage>
</organism>
<evidence type="ECO:0000256" key="4">
    <source>
        <dbReference type="PROSITE-ProRule" id="PRU00335"/>
    </source>
</evidence>
<dbReference type="InterPro" id="IPR023772">
    <property type="entry name" value="DNA-bd_HTH_TetR-type_CS"/>
</dbReference>
<keyword evidence="2 4" id="KW-0238">DNA-binding</keyword>
<reference evidence="7 8" key="1">
    <citation type="journal article" date="2021" name="J. Microbiol. Biotechnol.">
        <title>An Efficient Markerless Deletion System Suitable for the Industrial Strains of Streptomyces.</title>
        <authorList>
            <person name="Dong J."/>
            <person name="Wei J."/>
            <person name="Li H."/>
            <person name="Zhao S."/>
            <person name="Guan W."/>
        </authorList>
    </citation>
    <scope>NUCLEOTIDE SEQUENCE [LARGE SCALE GENOMIC DNA]</scope>
    <source>
        <strain evidence="7 8">CICC 11043</strain>
    </source>
</reference>
<keyword evidence="3" id="KW-0804">Transcription</keyword>
<dbReference type="InterPro" id="IPR036271">
    <property type="entry name" value="Tet_transcr_reg_TetR-rel_C_sf"/>
</dbReference>
<dbReference type="SUPFAM" id="SSF46689">
    <property type="entry name" value="Homeodomain-like"/>
    <property type="match status" value="1"/>
</dbReference>
<feature type="DNA-binding region" description="H-T-H motif" evidence="4">
    <location>
        <begin position="31"/>
        <end position="50"/>
    </location>
</feature>
<dbReference type="PROSITE" id="PS01081">
    <property type="entry name" value="HTH_TETR_1"/>
    <property type="match status" value="1"/>
</dbReference>
<protein>
    <submittedName>
        <fullName evidence="7">ScbR family autoregulator-binding transcription factor</fullName>
    </submittedName>
</protein>
<dbReference type="EMBL" id="CP137524">
    <property type="protein sequence ID" value="WOT35990.1"/>
    <property type="molecule type" value="Genomic_DNA"/>
</dbReference>
<evidence type="ECO:0000259" key="6">
    <source>
        <dbReference type="PROSITE" id="PS50977"/>
    </source>
</evidence>
<sequence>MTKQDRAVRTRLALIRSAAEHFEARGYVRASLSEISAGAGVSSGALHFHFANKAAVAEAVEHAAARALRRVAGRGRGGDGCALQRLVDVTHHVARLLCADVVVRAGLRLNAEAVAGRVRDLRREWRECVHALLAEAERRGELAAGMPPHRSSAVVLAATTGIEVLGREDPGWLARPSLTDLWHLLLPCVAAPHLAGALDPAGTEPEHAGPDIGREPDIGRDADLGREPGVGKEAGVGKEPGVGKEADASREPDVGRDTGGALEEPGRAGLALR</sequence>
<feature type="compositionally biased region" description="Basic and acidic residues" evidence="5">
    <location>
        <begin position="204"/>
        <end position="230"/>
    </location>
</feature>
<gene>
    <name evidence="7" type="ORF">R5U08_18505</name>
</gene>
<dbReference type="PANTHER" id="PTHR30055">
    <property type="entry name" value="HTH-TYPE TRANSCRIPTIONAL REGULATOR RUTR"/>
    <property type="match status" value="1"/>
</dbReference>
<dbReference type="InterPro" id="IPR009057">
    <property type="entry name" value="Homeodomain-like_sf"/>
</dbReference>
<dbReference type="PROSITE" id="PS50977">
    <property type="entry name" value="HTH_TETR_2"/>
    <property type="match status" value="1"/>
</dbReference>
<feature type="domain" description="HTH tetR-type" evidence="6">
    <location>
        <begin position="8"/>
        <end position="68"/>
    </location>
</feature>
<evidence type="ECO:0000256" key="5">
    <source>
        <dbReference type="SAM" id="MobiDB-lite"/>
    </source>
</evidence>
<dbReference type="InterPro" id="IPR001647">
    <property type="entry name" value="HTH_TetR"/>
</dbReference>
<keyword evidence="1" id="KW-0805">Transcription regulation</keyword>
<accession>A0ABZ0KDS7</accession>
<feature type="compositionally biased region" description="Basic and acidic residues" evidence="5">
    <location>
        <begin position="241"/>
        <end position="256"/>
    </location>
</feature>
<keyword evidence="8" id="KW-1185">Reference proteome</keyword>
<dbReference type="PRINTS" id="PR00455">
    <property type="entry name" value="HTHTETR"/>
</dbReference>
<evidence type="ECO:0000256" key="2">
    <source>
        <dbReference type="ARBA" id="ARBA00023125"/>
    </source>
</evidence>
<dbReference type="Proteomes" id="UP001305002">
    <property type="component" value="Chromosome"/>
</dbReference>
<dbReference type="Gene3D" id="1.10.357.10">
    <property type="entry name" value="Tetracycline Repressor, domain 2"/>
    <property type="match status" value="1"/>
</dbReference>
<evidence type="ECO:0000313" key="7">
    <source>
        <dbReference type="EMBL" id="WOT35990.1"/>
    </source>
</evidence>